<evidence type="ECO:0000313" key="2">
    <source>
        <dbReference type="Proteomes" id="UP001057452"/>
    </source>
</evidence>
<protein>
    <submittedName>
        <fullName evidence="1">Uncharacterized protein</fullName>
    </submittedName>
</protein>
<evidence type="ECO:0000313" key="1">
    <source>
        <dbReference type="EMBL" id="KAI4815412.1"/>
    </source>
</evidence>
<keyword evidence="2" id="KW-1185">Reference proteome</keyword>
<dbReference type="Proteomes" id="UP001057452">
    <property type="component" value="Chromosome 13"/>
</dbReference>
<name>A0ACB9WNN2_CHAAC</name>
<organism evidence="1 2">
    <name type="scientific">Chaenocephalus aceratus</name>
    <name type="common">Blackfin icefish</name>
    <name type="synonym">Chaenichthys aceratus</name>
    <dbReference type="NCBI Taxonomy" id="36190"/>
    <lineage>
        <taxon>Eukaryota</taxon>
        <taxon>Metazoa</taxon>
        <taxon>Chordata</taxon>
        <taxon>Craniata</taxon>
        <taxon>Vertebrata</taxon>
        <taxon>Euteleostomi</taxon>
        <taxon>Actinopterygii</taxon>
        <taxon>Neopterygii</taxon>
        <taxon>Teleostei</taxon>
        <taxon>Neoteleostei</taxon>
        <taxon>Acanthomorphata</taxon>
        <taxon>Eupercaria</taxon>
        <taxon>Perciformes</taxon>
        <taxon>Notothenioidei</taxon>
        <taxon>Channichthyidae</taxon>
        <taxon>Chaenocephalus</taxon>
    </lineage>
</organism>
<reference evidence="1" key="1">
    <citation type="submission" date="2022-05" db="EMBL/GenBank/DDBJ databases">
        <title>Chromosome-level genome of Chaenocephalus aceratus.</title>
        <authorList>
            <person name="Park H."/>
        </authorList>
    </citation>
    <scope>NUCLEOTIDE SEQUENCE</scope>
    <source>
        <strain evidence="1">KU_202001</strain>
    </source>
</reference>
<comment type="caution">
    <text evidence="1">The sequence shown here is derived from an EMBL/GenBank/DDBJ whole genome shotgun (WGS) entry which is preliminary data.</text>
</comment>
<feature type="non-terminal residue" evidence="1">
    <location>
        <position position="198"/>
    </location>
</feature>
<proteinExistence type="predicted"/>
<dbReference type="EMBL" id="CM043797">
    <property type="protein sequence ID" value="KAI4815412.1"/>
    <property type="molecule type" value="Genomic_DNA"/>
</dbReference>
<sequence length="198" mass="21896">MGAGLIRIILTGLDFDVLLPITDITGRQAYFSLITSNSCTGWPYHNVVCVSVCKSKPVGLGRGMPRGRRFGICCFVCALGSSTGKYSEPNLEGPSADNGAARGHSESLSKNRRRQHSPRKVPGSETEEQRATGAGQQQQTSVNHPEANLWSRWGKPTRARPQQRRDQLLHTLNKWHVSIGVQPEDLLQQSLSLYDWSK</sequence>
<gene>
    <name evidence="1" type="ORF">KUCAC02_005558</name>
</gene>
<accession>A0ACB9WNN2</accession>